<dbReference type="Proteomes" id="UP001152795">
    <property type="component" value="Unassembled WGS sequence"/>
</dbReference>
<sequence length="78" mass="8547">PTPPVDSTILSGEPADFLTRLTSWTGNTNTIWNLCWRATKHGLAASTFHSKCDHKKPTVTIIKVGNLIFGGYTTESWG</sequence>
<gene>
    <name evidence="1" type="ORF">PACLA_8A049188</name>
</gene>
<dbReference type="OrthoDB" id="5987336at2759"/>
<name>A0A7D9EH39_PARCT</name>
<evidence type="ECO:0000313" key="1">
    <source>
        <dbReference type="EMBL" id="CAB4009911.1"/>
    </source>
</evidence>
<dbReference type="PROSITE" id="PS51886">
    <property type="entry name" value="TLDC"/>
    <property type="match status" value="1"/>
</dbReference>
<feature type="non-terminal residue" evidence="1">
    <location>
        <position position="1"/>
    </location>
</feature>
<proteinExistence type="predicted"/>
<dbReference type="EMBL" id="CACRXK020006613">
    <property type="protein sequence ID" value="CAB4009911.1"/>
    <property type="molecule type" value="Genomic_DNA"/>
</dbReference>
<dbReference type="InterPro" id="IPR006571">
    <property type="entry name" value="TLDc_dom"/>
</dbReference>
<organism evidence="1 2">
    <name type="scientific">Paramuricea clavata</name>
    <name type="common">Red gorgonian</name>
    <name type="synonym">Violescent sea-whip</name>
    <dbReference type="NCBI Taxonomy" id="317549"/>
    <lineage>
        <taxon>Eukaryota</taxon>
        <taxon>Metazoa</taxon>
        <taxon>Cnidaria</taxon>
        <taxon>Anthozoa</taxon>
        <taxon>Octocorallia</taxon>
        <taxon>Malacalcyonacea</taxon>
        <taxon>Plexauridae</taxon>
        <taxon>Paramuricea</taxon>
    </lineage>
</organism>
<dbReference type="Pfam" id="PF07534">
    <property type="entry name" value="TLD"/>
    <property type="match status" value="1"/>
</dbReference>
<feature type="non-terminal residue" evidence="1">
    <location>
        <position position="78"/>
    </location>
</feature>
<dbReference type="AlphaFoldDB" id="A0A7D9EH39"/>
<comment type="caution">
    <text evidence="1">The sequence shown here is derived from an EMBL/GenBank/DDBJ whole genome shotgun (WGS) entry which is preliminary data.</text>
</comment>
<evidence type="ECO:0000313" key="2">
    <source>
        <dbReference type="Proteomes" id="UP001152795"/>
    </source>
</evidence>
<reference evidence="1" key="1">
    <citation type="submission" date="2020-04" db="EMBL/GenBank/DDBJ databases">
        <authorList>
            <person name="Alioto T."/>
            <person name="Alioto T."/>
            <person name="Gomez Garrido J."/>
        </authorList>
    </citation>
    <scope>NUCLEOTIDE SEQUENCE</scope>
    <source>
        <strain evidence="1">A484AB</strain>
    </source>
</reference>
<keyword evidence="2" id="KW-1185">Reference proteome</keyword>
<protein>
    <submittedName>
        <fullName evidence="1">Uncharacterized protein</fullName>
    </submittedName>
</protein>
<accession>A0A7D9EH39</accession>